<sequence length="163" mass="18060">MFILQFAMFDWFAKNITHRIFISPGNAPRVVRPHSARGVSTAGGRHATFRTAWTRGAMPTRLNNLETLHSVARQGRQRAFIGSITPPGQVMFSGRLPVAVGHRQSAITPPGQFNVFSKCHWAMRTRSNSLSHPILRHDSLIACVCKTPKPLGCSKGFCLFCFG</sequence>
<comment type="caution">
    <text evidence="1">The sequence shown here is derived from an EMBL/GenBank/DDBJ whole genome shotgun (WGS) entry which is preliminary data.</text>
</comment>
<organism evidence="1 2">
    <name type="scientific">Rubripirellula obstinata</name>
    <dbReference type="NCBI Taxonomy" id="406547"/>
    <lineage>
        <taxon>Bacteria</taxon>
        <taxon>Pseudomonadati</taxon>
        <taxon>Planctomycetota</taxon>
        <taxon>Planctomycetia</taxon>
        <taxon>Pirellulales</taxon>
        <taxon>Pirellulaceae</taxon>
        <taxon>Rubripirellula</taxon>
    </lineage>
</organism>
<keyword evidence="2" id="KW-1185">Reference proteome</keyword>
<accession>A0A5B1CPK1</accession>
<dbReference type="Proteomes" id="UP000322699">
    <property type="component" value="Unassembled WGS sequence"/>
</dbReference>
<protein>
    <submittedName>
        <fullName evidence="1">Uncharacterized protein</fullName>
    </submittedName>
</protein>
<gene>
    <name evidence="1" type="ORF">LF1_37500</name>
</gene>
<dbReference type="EMBL" id="VRLW01000001">
    <property type="protein sequence ID" value="KAA1261204.1"/>
    <property type="molecule type" value="Genomic_DNA"/>
</dbReference>
<dbReference type="AlphaFoldDB" id="A0A5B1CPK1"/>
<evidence type="ECO:0000313" key="2">
    <source>
        <dbReference type="Proteomes" id="UP000322699"/>
    </source>
</evidence>
<evidence type="ECO:0000313" key="1">
    <source>
        <dbReference type="EMBL" id="KAA1261204.1"/>
    </source>
</evidence>
<reference evidence="1 2" key="1">
    <citation type="submission" date="2019-08" db="EMBL/GenBank/DDBJ databases">
        <title>Deep-cultivation of Planctomycetes and their phenomic and genomic characterization uncovers novel biology.</title>
        <authorList>
            <person name="Wiegand S."/>
            <person name="Jogler M."/>
            <person name="Boedeker C."/>
            <person name="Pinto D."/>
            <person name="Vollmers J."/>
            <person name="Rivas-Marin E."/>
            <person name="Kohn T."/>
            <person name="Peeters S.H."/>
            <person name="Heuer A."/>
            <person name="Rast P."/>
            <person name="Oberbeckmann S."/>
            <person name="Bunk B."/>
            <person name="Jeske O."/>
            <person name="Meyerdierks A."/>
            <person name="Storesund J.E."/>
            <person name="Kallscheuer N."/>
            <person name="Luecker S."/>
            <person name="Lage O.M."/>
            <person name="Pohl T."/>
            <person name="Merkel B.J."/>
            <person name="Hornburger P."/>
            <person name="Mueller R.-W."/>
            <person name="Bruemmer F."/>
            <person name="Labrenz M."/>
            <person name="Spormann A.M."/>
            <person name="Op Den Camp H."/>
            <person name="Overmann J."/>
            <person name="Amann R."/>
            <person name="Jetten M.S.M."/>
            <person name="Mascher T."/>
            <person name="Medema M.H."/>
            <person name="Devos D.P."/>
            <person name="Kaster A.-K."/>
            <person name="Ovreas L."/>
            <person name="Rohde M."/>
            <person name="Galperin M.Y."/>
            <person name="Jogler C."/>
        </authorList>
    </citation>
    <scope>NUCLEOTIDE SEQUENCE [LARGE SCALE GENOMIC DNA]</scope>
    <source>
        <strain evidence="1 2">LF1</strain>
    </source>
</reference>
<proteinExistence type="predicted"/>
<name>A0A5B1CPK1_9BACT</name>